<dbReference type="PRINTS" id="PR01301">
    <property type="entry name" value="RGSPROTEIN"/>
</dbReference>
<organism evidence="3 4">
    <name type="scientific">Triparma retinervis</name>
    <dbReference type="NCBI Taxonomy" id="2557542"/>
    <lineage>
        <taxon>Eukaryota</taxon>
        <taxon>Sar</taxon>
        <taxon>Stramenopiles</taxon>
        <taxon>Ochrophyta</taxon>
        <taxon>Bolidophyceae</taxon>
        <taxon>Parmales</taxon>
        <taxon>Triparmaceae</taxon>
        <taxon>Triparma</taxon>
    </lineage>
</organism>
<evidence type="ECO:0000256" key="1">
    <source>
        <dbReference type="SAM" id="MobiDB-lite"/>
    </source>
</evidence>
<dbReference type="PANTHER" id="PTHR10845:SF192">
    <property type="entry name" value="DOUBLE HIT, ISOFORM B"/>
    <property type="match status" value="1"/>
</dbReference>
<comment type="caution">
    <text evidence="3">The sequence shown here is derived from an EMBL/GenBank/DDBJ whole genome shotgun (WGS) entry which is preliminary data.</text>
</comment>
<keyword evidence="4" id="KW-1185">Reference proteome</keyword>
<dbReference type="SUPFAM" id="SSF48097">
    <property type="entry name" value="Regulator of G-protein signaling, RGS"/>
    <property type="match status" value="2"/>
</dbReference>
<feature type="region of interest" description="Disordered" evidence="1">
    <location>
        <begin position="1"/>
        <end position="36"/>
    </location>
</feature>
<sequence>MGASCSSSVGAEVDTGKGGSASAANADQGGGKDVKSHIIKQSQAEDGKMSEEAQSLAIGKNLMSVLHDPICIEYFAIHLANEHSSENLDFYESVDHFHHEWDIDHVNACKNIANKILQLYCGVNAPLAVNLPSKIRIKTENSIMEGNIKRDTFDSAANEIYQVMNRDSFARFKVSNLWASYVSHPDRHPDGAPPPAVKRLADCYTGRRNSESLMQFIGQQTIEQVIDHEEGLDSLRKFLSVDSDDVGRGTLALCESFKGFKEYVLGLGIPRGEDMYEIEDNIKFLIEKHFGGSTTTVLPKNVIEAFSKVQITLDDENHTVKQMCLIFNEMEKLALEHLTKDSFDRFLNSALYIKYRMAIVKSDTSIQTNSSFSRALSQA</sequence>
<feature type="domain" description="RGS" evidence="2">
    <location>
        <begin position="61"/>
        <end position="182"/>
    </location>
</feature>
<dbReference type="EMBL" id="BRXZ01001047">
    <property type="protein sequence ID" value="GMH60693.1"/>
    <property type="molecule type" value="Genomic_DNA"/>
</dbReference>
<feature type="domain" description="RGS" evidence="2">
    <location>
        <begin position="221"/>
        <end position="356"/>
    </location>
</feature>
<reference evidence="3" key="1">
    <citation type="submission" date="2022-07" db="EMBL/GenBank/DDBJ databases">
        <title>Genome analysis of Parmales, a sister group of diatoms, reveals the evolutionary specialization of diatoms from phago-mixotrophs to photoautotrophs.</title>
        <authorList>
            <person name="Ban H."/>
            <person name="Sato S."/>
            <person name="Yoshikawa S."/>
            <person name="Kazumasa Y."/>
            <person name="Nakamura Y."/>
            <person name="Ichinomiya M."/>
            <person name="Saitoh K."/>
            <person name="Sato N."/>
            <person name="Blanc-Mathieu R."/>
            <person name="Endo H."/>
            <person name="Kuwata A."/>
            <person name="Ogata H."/>
        </authorList>
    </citation>
    <scope>NUCLEOTIDE SEQUENCE</scope>
</reference>
<evidence type="ECO:0000313" key="3">
    <source>
        <dbReference type="EMBL" id="GMH60693.1"/>
    </source>
</evidence>
<dbReference type="Proteomes" id="UP001165082">
    <property type="component" value="Unassembled WGS sequence"/>
</dbReference>
<dbReference type="OrthoDB" id="10266999at2759"/>
<gene>
    <name evidence="3" type="ORF">TrRE_jg6461</name>
</gene>
<dbReference type="InterPro" id="IPR036305">
    <property type="entry name" value="RGS_sf"/>
</dbReference>
<dbReference type="PANTHER" id="PTHR10845">
    <property type="entry name" value="REGULATOR OF G PROTEIN SIGNALING"/>
    <property type="match status" value="1"/>
</dbReference>
<proteinExistence type="predicted"/>
<evidence type="ECO:0000259" key="2">
    <source>
        <dbReference type="PROSITE" id="PS50132"/>
    </source>
</evidence>
<dbReference type="InterPro" id="IPR044926">
    <property type="entry name" value="RGS_subdomain_2"/>
</dbReference>
<dbReference type="Pfam" id="PF00615">
    <property type="entry name" value="RGS"/>
    <property type="match status" value="1"/>
</dbReference>
<name>A0A9W7DZR5_9STRA</name>
<protein>
    <recommendedName>
        <fullName evidence="2">RGS domain-containing protein</fullName>
    </recommendedName>
</protein>
<dbReference type="AlphaFoldDB" id="A0A9W7DZR5"/>
<accession>A0A9W7DZR5</accession>
<dbReference type="InterPro" id="IPR016137">
    <property type="entry name" value="RGS"/>
</dbReference>
<dbReference type="Gene3D" id="1.10.167.10">
    <property type="entry name" value="Regulator of G-protein Signalling 4, domain 2"/>
    <property type="match status" value="1"/>
</dbReference>
<dbReference type="SMART" id="SM00315">
    <property type="entry name" value="RGS"/>
    <property type="match status" value="1"/>
</dbReference>
<evidence type="ECO:0000313" key="4">
    <source>
        <dbReference type="Proteomes" id="UP001165082"/>
    </source>
</evidence>
<dbReference type="PROSITE" id="PS50132">
    <property type="entry name" value="RGS"/>
    <property type="match status" value="2"/>
</dbReference>
<dbReference type="CDD" id="cd07440">
    <property type="entry name" value="RGS"/>
    <property type="match status" value="1"/>
</dbReference>